<comment type="subunit">
    <text evidence="9">Adaptor protein complex 1 (AP-1) is a heterotetramer composed of two large adaptins (gamma-type subunit APL4 and beta-type subunit APL2), a medium adaptin (mu-type subunit APM1) and a small adaptin (sigma-type subunit APS1). AP-1 interacts with clathrin.</text>
</comment>
<evidence type="ECO:0000256" key="8">
    <source>
        <dbReference type="ARBA" id="ARBA00023329"/>
    </source>
</evidence>
<dbReference type="SUPFAM" id="SSF49348">
    <property type="entry name" value="Clathrin adaptor appendage domain"/>
    <property type="match status" value="1"/>
</dbReference>
<keyword evidence="4 10" id="KW-0813">Transport</keyword>
<gene>
    <name evidence="13" type="ORF">THASP1DRAFT_34040</name>
</gene>
<dbReference type="Gene3D" id="1.25.10.10">
    <property type="entry name" value="Leucine-rich Repeat Variant"/>
    <property type="match status" value="1"/>
</dbReference>
<comment type="similarity">
    <text evidence="3 10">Belongs to the adaptor complexes large subunit family.</text>
</comment>
<dbReference type="InterPro" id="IPR016024">
    <property type="entry name" value="ARM-type_fold"/>
</dbReference>
<dbReference type="OrthoDB" id="28053at2759"/>
<keyword evidence="7 10" id="KW-0472">Membrane</keyword>
<feature type="region of interest" description="Disordered" evidence="11">
    <location>
        <begin position="591"/>
        <end position="610"/>
    </location>
</feature>
<evidence type="ECO:0000256" key="5">
    <source>
        <dbReference type="ARBA" id="ARBA00022927"/>
    </source>
</evidence>
<evidence type="ECO:0000313" key="14">
    <source>
        <dbReference type="Proteomes" id="UP000271241"/>
    </source>
</evidence>
<evidence type="ECO:0000256" key="2">
    <source>
        <dbReference type="ARBA" id="ARBA00004555"/>
    </source>
</evidence>
<feature type="compositionally biased region" description="Basic and acidic residues" evidence="11">
    <location>
        <begin position="591"/>
        <end position="603"/>
    </location>
</feature>
<accession>A0A4V1IXD5</accession>
<dbReference type="EMBL" id="KZ992441">
    <property type="protein sequence ID" value="RKP10679.1"/>
    <property type="molecule type" value="Genomic_DNA"/>
</dbReference>
<dbReference type="PIRSF" id="PIRSF037094">
    <property type="entry name" value="AP1_complex_gamma"/>
    <property type="match status" value="1"/>
</dbReference>
<dbReference type="InterPro" id="IPR050840">
    <property type="entry name" value="Adaptor_Complx_Large_Subunit"/>
</dbReference>
<dbReference type="PANTHER" id="PTHR22780">
    <property type="entry name" value="ADAPTIN, ALPHA/GAMMA/EPSILON"/>
    <property type="match status" value="1"/>
</dbReference>
<dbReference type="GO" id="GO:0006886">
    <property type="term" value="P:intracellular protein transport"/>
    <property type="evidence" value="ECO:0007669"/>
    <property type="project" value="UniProtKB-UniRule"/>
</dbReference>
<dbReference type="InterPro" id="IPR002553">
    <property type="entry name" value="Clathrin/coatomer_adapt-like_N"/>
</dbReference>
<dbReference type="InterPro" id="IPR008153">
    <property type="entry name" value="GAE_dom"/>
</dbReference>
<dbReference type="Pfam" id="PF01602">
    <property type="entry name" value="Adaptin_N"/>
    <property type="match status" value="1"/>
</dbReference>
<dbReference type="GO" id="GO:0016192">
    <property type="term" value="P:vesicle-mediated transport"/>
    <property type="evidence" value="ECO:0007669"/>
    <property type="project" value="InterPro"/>
</dbReference>
<dbReference type="AlphaFoldDB" id="A0A4V1IXD5"/>
<evidence type="ECO:0000256" key="4">
    <source>
        <dbReference type="ARBA" id="ARBA00022448"/>
    </source>
</evidence>
<evidence type="ECO:0000256" key="7">
    <source>
        <dbReference type="ARBA" id="ARBA00023136"/>
    </source>
</evidence>
<sequence length="822" mass="89918">MVYYRLKDLIKAVRSCKTAADERAVVQKESAAIRTSFREEDASMRYVNIAKLLYIHMLGYPSYFGQIECLKLVASPRFSDKRLGYLGIMLLLDEKQETLTLVTNSLQNDMHHSNMYTIGLALCTMGNIASAEMARDLCDEVERLLGSSNSYTRKKAALCALRVVHKVPELLDHFLDRVETMLDDKNHGVLLTAVTLITELCEQSDEALNQFRKMVPTVLRRLKSLVASGFSPEHDVSGVSDPFVQVKLLRLLRVLGRGDAEASEKMNDVLAQVATNTDGAKNVGNSILYETVLTIMEIEADHALRVLAVNILGRFLSNKDNNIRYVALNTLLKTMTMDHAAVQRHRNTVLECLHDADISIRRRALELSFALINESNVRVMVRELLAFLEVADAEFKPSMTTRICQAAGRYAPNPRWHIDTVLRVLRLAGGHVREEILAAFLCLVSQTGDLWGYTARKLYVALRSDVTQEALVLAGLWAIGEYGDYLLQTDAQDDEDTARDVSEKDVVDLIEAILAGPYATTSVREYALTAAVKLTGRFNQSLSLSRLQQLIERYRTAPELEIQQRAVEYTALIGLADIRAAVLERMPAPEVREEKVSSPDFGKKRPAKKAAPANDLMSLIGDDLGTTATPAPPASAAATMDLITNIFGETSISSPPAKSAASPAVSTPGASLLDMLGEPKPSASPASTATSVGLGIDVGGAPAPAGYTAIDKNGFRVLLEPSKDPNNPNVINVRVNFVNASVGAAVENLLLQVAVPKSQKIQFLPVSSTVVPAGQTANQIIRIANPSKTAIRLRLKLSYKNSSTQAVVEEQAEFSGFPVDMR</sequence>
<dbReference type="FunFam" id="1.25.10.10:FF:000030">
    <property type="entry name" value="AP-1 complex subunit gamma"/>
    <property type="match status" value="1"/>
</dbReference>
<dbReference type="GO" id="GO:0016482">
    <property type="term" value="P:cytosolic transport"/>
    <property type="evidence" value="ECO:0007669"/>
    <property type="project" value="UniProtKB-ARBA"/>
</dbReference>
<organism evidence="13 14">
    <name type="scientific">Thamnocephalis sphaerospora</name>
    <dbReference type="NCBI Taxonomy" id="78915"/>
    <lineage>
        <taxon>Eukaryota</taxon>
        <taxon>Fungi</taxon>
        <taxon>Fungi incertae sedis</taxon>
        <taxon>Zoopagomycota</taxon>
        <taxon>Zoopagomycotina</taxon>
        <taxon>Zoopagomycetes</taxon>
        <taxon>Zoopagales</taxon>
        <taxon>Sigmoideomycetaceae</taxon>
        <taxon>Thamnocephalis</taxon>
    </lineage>
</organism>
<dbReference type="InterPro" id="IPR011989">
    <property type="entry name" value="ARM-like"/>
</dbReference>
<evidence type="ECO:0000256" key="3">
    <source>
        <dbReference type="ARBA" id="ARBA00006613"/>
    </source>
</evidence>
<evidence type="ECO:0000256" key="11">
    <source>
        <dbReference type="SAM" id="MobiDB-lite"/>
    </source>
</evidence>
<protein>
    <recommendedName>
        <fullName evidence="10">AP-1 complex subunit gamma</fullName>
    </recommendedName>
</protein>
<dbReference type="SMART" id="SM00809">
    <property type="entry name" value="Alpha_adaptinC2"/>
    <property type="match status" value="1"/>
</dbReference>
<keyword evidence="14" id="KW-1185">Reference proteome</keyword>
<keyword evidence="6 10" id="KW-0333">Golgi apparatus</keyword>
<evidence type="ECO:0000256" key="6">
    <source>
        <dbReference type="ARBA" id="ARBA00023034"/>
    </source>
</evidence>
<dbReference type="Gene3D" id="2.60.40.1230">
    <property type="match status" value="1"/>
</dbReference>
<evidence type="ECO:0000313" key="13">
    <source>
        <dbReference type="EMBL" id="RKP10679.1"/>
    </source>
</evidence>
<feature type="domain" description="GAE" evidence="12">
    <location>
        <begin position="702"/>
        <end position="818"/>
    </location>
</feature>
<dbReference type="InterPro" id="IPR017107">
    <property type="entry name" value="AP1_complex_gsu"/>
</dbReference>
<dbReference type="Pfam" id="PF02883">
    <property type="entry name" value="Alpha_adaptinC2"/>
    <property type="match status" value="1"/>
</dbReference>
<proteinExistence type="inferred from homology"/>
<dbReference type="GO" id="GO:0005829">
    <property type="term" value="C:cytosol"/>
    <property type="evidence" value="ECO:0007669"/>
    <property type="project" value="GOC"/>
</dbReference>
<name>A0A4V1IXD5_9FUNG</name>
<keyword evidence="5 10" id="KW-0653">Protein transport</keyword>
<dbReference type="SUPFAM" id="SSF48371">
    <property type="entry name" value="ARM repeat"/>
    <property type="match status" value="1"/>
</dbReference>
<dbReference type="Proteomes" id="UP000271241">
    <property type="component" value="Unassembled WGS sequence"/>
</dbReference>
<dbReference type="InterPro" id="IPR008152">
    <property type="entry name" value="Clathrin_a/b/g-adaptin_app_Ig"/>
</dbReference>
<evidence type="ECO:0000256" key="1">
    <source>
        <dbReference type="ARBA" id="ARBA00004156"/>
    </source>
</evidence>
<reference evidence="14" key="1">
    <citation type="journal article" date="2018" name="Nat. Microbiol.">
        <title>Leveraging single-cell genomics to expand the fungal tree of life.</title>
        <authorList>
            <person name="Ahrendt S.R."/>
            <person name="Quandt C.A."/>
            <person name="Ciobanu D."/>
            <person name="Clum A."/>
            <person name="Salamov A."/>
            <person name="Andreopoulos B."/>
            <person name="Cheng J.F."/>
            <person name="Woyke T."/>
            <person name="Pelin A."/>
            <person name="Henrissat B."/>
            <person name="Reynolds N.K."/>
            <person name="Benny G.L."/>
            <person name="Smith M.E."/>
            <person name="James T.Y."/>
            <person name="Grigoriev I.V."/>
        </authorList>
    </citation>
    <scope>NUCLEOTIDE SEQUENCE [LARGE SCALE GENOMIC DNA]</scope>
    <source>
        <strain evidence="14">RSA 1356</strain>
    </source>
</reference>
<keyword evidence="8 10" id="KW-0968">Cytoplasmic vesicle</keyword>
<evidence type="ECO:0000256" key="10">
    <source>
        <dbReference type="PIRNR" id="PIRNR037094"/>
    </source>
</evidence>
<evidence type="ECO:0000259" key="12">
    <source>
        <dbReference type="PROSITE" id="PS50180"/>
    </source>
</evidence>
<comment type="subcellular location">
    <subcellularLocation>
        <location evidence="1">Cytoplasmic vesicle membrane</location>
    </subcellularLocation>
    <subcellularLocation>
        <location evidence="2">Golgi apparatus</location>
    </subcellularLocation>
</comment>
<dbReference type="GO" id="GO:0030121">
    <property type="term" value="C:AP-1 adaptor complex"/>
    <property type="evidence" value="ECO:0007669"/>
    <property type="project" value="InterPro"/>
</dbReference>
<dbReference type="InterPro" id="IPR013041">
    <property type="entry name" value="Clathrin_app_Ig-like_sf"/>
</dbReference>
<dbReference type="PROSITE" id="PS50180">
    <property type="entry name" value="GAE"/>
    <property type="match status" value="1"/>
</dbReference>
<dbReference type="STRING" id="78915.A0A4V1IXD5"/>
<evidence type="ECO:0000256" key="9">
    <source>
        <dbReference type="ARBA" id="ARBA00062546"/>
    </source>
</evidence>